<dbReference type="AlphaFoldDB" id="A0A2C9CU77"/>
<dbReference type="OrthoDB" id="9805337at2"/>
<dbReference type="GO" id="GO:0016491">
    <property type="term" value="F:oxidoreductase activity"/>
    <property type="evidence" value="ECO:0007669"/>
    <property type="project" value="UniProtKB-KW"/>
</dbReference>
<evidence type="ECO:0000259" key="2">
    <source>
        <dbReference type="Pfam" id="PF01266"/>
    </source>
</evidence>
<dbReference type="PANTHER" id="PTHR13847:SF289">
    <property type="entry name" value="GLYCINE OXIDASE"/>
    <property type="match status" value="1"/>
</dbReference>
<dbReference type="Proteomes" id="UP000220034">
    <property type="component" value="Unassembled WGS sequence"/>
</dbReference>
<proteinExistence type="predicted"/>
<dbReference type="Gene3D" id="3.30.9.10">
    <property type="entry name" value="D-Amino Acid Oxidase, subunit A, domain 2"/>
    <property type="match status" value="1"/>
</dbReference>
<gene>
    <name evidence="3" type="ORF">SAMN06273572_105212</name>
</gene>
<dbReference type="SUPFAM" id="SSF54373">
    <property type="entry name" value="FAD-linked reductases, C-terminal domain"/>
    <property type="match status" value="1"/>
</dbReference>
<evidence type="ECO:0000313" key="3">
    <source>
        <dbReference type="EMBL" id="SOH94788.1"/>
    </source>
</evidence>
<evidence type="ECO:0000256" key="1">
    <source>
        <dbReference type="ARBA" id="ARBA00023002"/>
    </source>
</evidence>
<dbReference type="Gene3D" id="3.50.50.60">
    <property type="entry name" value="FAD/NAD(P)-binding domain"/>
    <property type="match status" value="2"/>
</dbReference>
<protein>
    <submittedName>
        <fullName evidence="3">D-amino-acid dehydrogenase</fullName>
    </submittedName>
</protein>
<dbReference type="EMBL" id="OCTN01000005">
    <property type="protein sequence ID" value="SOH94788.1"/>
    <property type="molecule type" value="Genomic_DNA"/>
</dbReference>
<evidence type="ECO:0000313" key="4">
    <source>
        <dbReference type="Proteomes" id="UP000220034"/>
    </source>
</evidence>
<accession>A0A2C9CU77</accession>
<name>A0A2C9CU77_9RHOB</name>
<dbReference type="RefSeq" id="WP_097930688.1">
    <property type="nucleotide sequence ID" value="NZ_OCTN01000005.1"/>
</dbReference>
<keyword evidence="1" id="KW-0560">Oxidoreductase</keyword>
<dbReference type="GO" id="GO:0005737">
    <property type="term" value="C:cytoplasm"/>
    <property type="evidence" value="ECO:0007669"/>
    <property type="project" value="TreeGrafter"/>
</dbReference>
<reference evidence="4" key="1">
    <citation type="submission" date="2017-09" db="EMBL/GenBank/DDBJ databases">
        <authorList>
            <person name="Varghese N."/>
            <person name="Submissions S."/>
        </authorList>
    </citation>
    <scope>NUCLEOTIDE SEQUENCE [LARGE SCALE GENOMIC DNA]</scope>
    <source>
        <strain evidence="4">C7</strain>
    </source>
</reference>
<organism evidence="3 4">
    <name type="scientific">Pontivivens marinum</name>
    <dbReference type="NCBI Taxonomy" id="1690039"/>
    <lineage>
        <taxon>Bacteria</taxon>
        <taxon>Pseudomonadati</taxon>
        <taxon>Pseudomonadota</taxon>
        <taxon>Alphaproteobacteria</taxon>
        <taxon>Rhodobacterales</taxon>
        <taxon>Paracoccaceae</taxon>
        <taxon>Pontivivens</taxon>
    </lineage>
</organism>
<dbReference type="Pfam" id="PF01266">
    <property type="entry name" value="DAO"/>
    <property type="match status" value="1"/>
</dbReference>
<dbReference type="InterPro" id="IPR006076">
    <property type="entry name" value="FAD-dep_OxRdtase"/>
</dbReference>
<feature type="domain" description="FAD dependent oxidoreductase" evidence="2">
    <location>
        <begin position="5"/>
        <end position="393"/>
    </location>
</feature>
<dbReference type="SUPFAM" id="SSF51905">
    <property type="entry name" value="FAD/NAD(P)-binding domain"/>
    <property type="match status" value="1"/>
</dbReference>
<keyword evidence="4" id="KW-1185">Reference proteome</keyword>
<dbReference type="PANTHER" id="PTHR13847">
    <property type="entry name" value="SARCOSINE DEHYDROGENASE-RELATED"/>
    <property type="match status" value="1"/>
</dbReference>
<dbReference type="InterPro" id="IPR036188">
    <property type="entry name" value="FAD/NAD-bd_sf"/>
</dbReference>
<sequence>MTDYDIVVAGAGIVGVSTALHAQMRGHRVLLADPNLPGSGTSSGNACTIATYGCMPINDPAVFGNLPKLMFGKDSPLSVSLPYALRNPRWMLSFLANCRLTKSRAIAGYLAQLLSHAEAGLNPLIVEAGAEDLFVARGQLSVWSTSAGFDGARAGLEFRRQQGIPFTEMSGAEAKELEPGLDLPIEHAIHFHQARHVSDPQELIRRMHARFAQLGGHTRPAKVNATQAHGDLVEVEIDGDTITANRAVIAAGAFSRQIAGAGTAQLPLGVERGYHLLYTQDAHRVTRPVGWMEGGFYATPMAQGLRLAGTVEIAQLNAGPNQNRINYLARQATQMFQDLPQHDSSWLGYRPTMPDSMPVIGYSPHSDRIVHAFGHQHLGLTLGGITGRIVTDLVEDRAPNFAISAYSPSRSFGPFANRSGP</sequence>